<evidence type="ECO:0000313" key="2">
    <source>
        <dbReference type="EMBL" id="GAX75452.1"/>
    </source>
</evidence>
<organism evidence="2 3">
    <name type="scientific">Chlamydomonas eustigma</name>
    <dbReference type="NCBI Taxonomy" id="1157962"/>
    <lineage>
        <taxon>Eukaryota</taxon>
        <taxon>Viridiplantae</taxon>
        <taxon>Chlorophyta</taxon>
        <taxon>core chlorophytes</taxon>
        <taxon>Chlorophyceae</taxon>
        <taxon>CS clade</taxon>
        <taxon>Chlamydomonadales</taxon>
        <taxon>Chlamydomonadaceae</taxon>
        <taxon>Chlamydomonas</taxon>
    </lineage>
</organism>
<dbReference type="OrthoDB" id="1668162at2759"/>
<protein>
    <submittedName>
        <fullName evidence="2">Uncharacterized protein</fullName>
    </submittedName>
</protein>
<evidence type="ECO:0000256" key="1">
    <source>
        <dbReference type="SAM" id="MobiDB-lite"/>
    </source>
</evidence>
<dbReference type="Proteomes" id="UP000232323">
    <property type="component" value="Unassembled WGS sequence"/>
</dbReference>
<name>A0A250WXV5_9CHLO</name>
<accession>A0A250WXV5</accession>
<proteinExistence type="predicted"/>
<feature type="region of interest" description="Disordered" evidence="1">
    <location>
        <begin position="235"/>
        <end position="257"/>
    </location>
</feature>
<feature type="compositionally biased region" description="Low complexity" evidence="1">
    <location>
        <begin position="713"/>
        <end position="727"/>
    </location>
</feature>
<feature type="region of interest" description="Disordered" evidence="1">
    <location>
        <begin position="565"/>
        <end position="603"/>
    </location>
</feature>
<feature type="compositionally biased region" description="Basic and acidic residues" evidence="1">
    <location>
        <begin position="516"/>
        <end position="532"/>
    </location>
</feature>
<feature type="region of interest" description="Disordered" evidence="1">
    <location>
        <begin position="512"/>
        <end position="546"/>
    </location>
</feature>
<comment type="caution">
    <text evidence="2">The sequence shown here is derived from an EMBL/GenBank/DDBJ whole genome shotgun (WGS) entry which is preliminary data.</text>
</comment>
<reference evidence="2 3" key="1">
    <citation type="submission" date="2017-08" db="EMBL/GenBank/DDBJ databases">
        <title>Acidophilic green algal genome provides insights into adaptation to an acidic environment.</title>
        <authorList>
            <person name="Hirooka S."/>
            <person name="Hirose Y."/>
            <person name="Kanesaki Y."/>
            <person name="Higuchi S."/>
            <person name="Fujiwara T."/>
            <person name="Onuma R."/>
            <person name="Era A."/>
            <person name="Ohbayashi R."/>
            <person name="Uzuka A."/>
            <person name="Nozaki H."/>
            <person name="Yoshikawa H."/>
            <person name="Miyagishima S.Y."/>
        </authorList>
    </citation>
    <scope>NUCLEOTIDE SEQUENCE [LARGE SCALE GENOMIC DNA]</scope>
    <source>
        <strain evidence="2 3">NIES-2499</strain>
    </source>
</reference>
<feature type="region of interest" description="Disordered" evidence="1">
    <location>
        <begin position="691"/>
        <end position="734"/>
    </location>
</feature>
<feature type="compositionally biased region" description="Pro residues" evidence="1">
    <location>
        <begin position="698"/>
        <end position="712"/>
    </location>
</feature>
<gene>
    <name evidence="2" type="ORF">CEUSTIGMA_g2895.t1</name>
</gene>
<keyword evidence="3" id="KW-1185">Reference proteome</keyword>
<evidence type="ECO:0000313" key="3">
    <source>
        <dbReference type="Proteomes" id="UP000232323"/>
    </source>
</evidence>
<dbReference type="EMBL" id="BEGY01000012">
    <property type="protein sequence ID" value="GAX75452.1"/>
    <property type="molecule type" value="Genomic_DNA"/>
</dbReference>
<feature type="compositionally biased region" description="Polar residues" evidence="1">
    <location>
        <begin position="565"/>
        <end position="590"/>
    </location>
</feature>
<feature type="non-terminal residue" evidence="2">
    <location>
        <position position="734"/>
    </location>
</feature>
<dbReference type="AlphaFoldDB" id="A0A250WXV5"/>
<sequence>MECQQQQFVNFHLLNQSLDHSNIRDQAPEANNCSLVALTVKLCHATGTGCKEVLAAPDLSSLKKNSVWRTRWPKTSPAESSCVVEFKKEHLEDDIFIQVVFSSHQTVPRSANLLLGAKPSGPFEMACLQPLSLPPSTKQKLILNSDSLRPTNRFLKIEFSGTQCHLQGMHSVALLSFSQYHVAAAARQPNKSISSLPPSSELTLNRSRGYLSSSVTAESETQVLLTPNSMISGGLQKPVMPNKLGSTRGKSGEECYGSGSEDISIALQAQEQLEKRLPHVMSPGTTYQQALQHVMSPGTTAYQQALQHAKIAAATMKAPLSSNLDQLIGGRKSLDMAPVPAEGLNPKPSVSSGNNPASMSIHPHYMHLSTTTSVRVHTTPIAIIQAQPEQRQSDAHSGAPAVNPSQPLCASGAPAVNPSQPLCASGAPAVNPSQPLCASGAPAVNPSQPLCASGAPAVNPSQPLCASSVKFQGSQADHSACQRVLSQQDAFQGTTGTSYVAACEVSREPLPSVAELPDRKGDLHSASKDAYKDPASSSLPARQLHGVGSADSSLSALAALASGSTQPRQQIIGSMSTPKRPSLPSNTRFQNLPDKSIQNLPDKSIQNLPDKSILKAVEAAVVQEAVDSAVVDTAVPPLQLKVAPIINMRYGKPPLSAICNMDVVTPVAPRSHSIIKPSEIDSIPSPFLTYTAAGAKAAPPPPPPGPPPPPPAAMTTSAAAGARTAAAAPPPGPP</sequence>